<dbReference type="AlphaFoldDB" id="A0A844M144"/>
<dbReference type="InterPro" id="IPR003593">
    <property type="entry name" value="AAA+_ATPase"/>
</dbReference>
<dbReference type="GO" id="GO:0017004">
    <property type="term" value="P:cytochrome complex assembly"/>
    <property type="evidence" value="ECO:0007669"/>
    <property type="project" value="UniProtKB-KW"/>
</dbReference>
<dbReference type="NCBIfam" id="TIGR01189">
    <property type="entry name" value="ccmA"/>
    <property type="match status" value="1"/>
</dbReference>
<evidence type="ECO:0000313" key="8">
    <source>
        <dbReference type="EMBL" id="MUG32666.1"/>
    </source>
</evidence>
<dbReference type="PANTHER" id="PTHR43499:SF1">
    <property type="entry name" value="ABC TRANSPORTER I FAMILY MEMBER 1"/>
    <property type="match status" value="1"/>
</dbReference>
<evidence type="ECO:0000256" key="4">
    <source>
        <dbReference type="ARBA" id="ARBA00022840"/>
    </source>
</evidence>
<proteinExistence type="predicted"/>
<evidence type="ECO:0000256" key="3">
    <source>
        <dbReference type="ARBA" id="ARBA00022748"/>
    </source>
</evidence>
<dbReference type="PANTHER" id="PTHR43499">
    <property type="entry name" value="ABC TRANSPORTER I FAMILY MEMBER 1"/>
    <property type="match status" value="1"/>
</dbReference>
<evidence type="ECO:0000259" key="7">
    <source>
        <dbReference type="PROSITE" id="PS50893"/>
    </source>
</evidence>
<keyword evidence="9" id="KW-1185">Reference proteome</keyword>
<dbReference type="Gene3D" id="3.40.50.300">
    <property type="entry name" value="P-loop containing nucleotide triphosphate hydrolases"/>
    <property type="match status" value="1"/>
</dbReference>
<evidence type="ECO:0000256" key="1">
    <source>
        <dbReference type="ARBA" id="ARBA00022448"/>
    </source>
</evidence>
<gene>
    <name evidence="8" type="primary">ccmA</name>
    <name evidence="8" type="ORF">GB996_07630</name>
</gene>
<organism evidence="8 9">
    <name type="scientific">Psychrobacter sanguinis</name>
    <dbReference type="NCBI Taxonomy" id="861445"/>
    <lineage>
        <taxon>Bacteria</taxon>
        <taxon>Pseudomonadati</taxon>
        <taxon>Pseudomonadota</taxon>
        <taxon>Gammaproteobacteria</taxon>
        <taxon>Moraxellales</taxon>
        <taxon>Moraxellaceae</taxon>
        <taxon>Psychrobacter</taxon>
    </lineage>
</organism>
<accession>A0A844M144</accession>
<comment type="caution">
    <text evidence="8">The sequence shown here is derived from an EMBL/GenBank/DDBJ whole genome shotgun (WGS) entry which is preliminary data.</text>
</comment>
<evidence type="ECO:0000256" key="5">
    <source>
        <dbReference type="ARBA" id="ARBA00022967"/>
    </source>
</evidence>
<dbReference type="SUPFAM" id="SSF52540">
    <property type="entry name" value="P-loop containing nucleoside triphosphate hydrolases"/>
    <property type="match status" value="1"/>
</dbReference>
<dbReference type="GO" id="GO:0016887">
    <property type="term" value="F:ATP hydrolysis activity"/>
    <property type="evidence" value="ECO:0007669"/>
    <property type="project" value="InterPro"/>
</dbReference>
<keyword evidence="5" id="KW-1278">Translocase</keyword>
<dbReference type="EMBL" id="WFKQ01000006">
    <property type="protein sequence ID" value="MUG32666.1"/>
    <property type="molecule type" value="Genomic_DNA"/>
</dbReference>
<feature type="domain" description="ABC transporter" evidence="7">
    <location>
        <begin position="23"/>
        <end position="245"/>
    </location>
</feature>
<dbReference type="GO" id="GO:0005524">
    <property type="term" value="F:ATP binding"/>
    <property type="evidence" value="ECO:0007669"/>
    <property type="project" value="UniProtKB-KW"/>
</dbReference>
<name>A0A844M144_9GAMM</name>
<dbReference type="OrthoDB" id="9800654at2"/>
<keyword evidence="1" id="KW-0813">Transport</keyword>
<dbReference type="GO" id="GO:0022857">
    <property type="term" value="F:transmembrane transporter activity"/>
    <property type="evidence" value="ECO:0007669"/>
    <property type="project" value="InterPro"/>
</dbReference>
<keyword evidence="4 8" id="KW-0067">ATP-binding</keyword>
<dbReference type="Pfam" id="PF00005">
    <property type="entry name" value="ABC_tran"/>
    <property type="match status" value="1"/>
</dbReference>
<dbReference type="SMART" id="SM00382">
    <property type="entry name" value="AAA"/>
    <property type="match status" value="1"/>
</dbReference>
<evidence type="ECO:0000313" key="9">
    <source>
        <dbReference type="Proteomes" id="UP000442109"/>
    </source>
</evidence>
<protein>
    <submittedName>
        <fullName evidence="8">Heme ABC exporter ATP-binding protein CcmA</fullName>
    </submittedName>
</protein>
<keyword evidence="3" id="KW-0201">Cytochrome c-type biogenesis</keyword>
<keyword evidence="6" id="KW-0472">Membrane</keyword>
<evidence type="ECO:0000256" key="6">
    <source>
        <dbReference type="ARBA" id="ARBA00023136"/>
    </source>
</evidence>
<dbReference type="InterPro" id="IPR027417">
    <property type="entry name" value="P-loop_NTPase"/>
</dbReference>
<keyword evidence="2" id="KW-0547">Nucleotide-binding</keyword>
<dbReference type="RefSeq" id="WP_011961377.1">
    <property type="nucleotide sequence ID" value="NZ_WFKQ01000006.1"/>
</dbReference>
<dbReference type="InterPro" id="IPR005895">
    <property type="entry name" value="ABC_transptr_haem_export_CcmA"/>
</dbReference>
<dbReference type="Proteomes" id="UP000442109">
    <property type="component" value="Unassembled WGS sequence"/>
</dbReference>
<reference evidence="8 9" key="1">
    <citation type="journal article" date="2019" name="PLoS ONE">
        <title>Pup mortality in New Zealand sea lions (Phocarctos hookeri) at Enderby Island, Auckland Islands, 2013-18.</title>
        <authorList>
            <person name="Michael S.A."/>
            <person name="Hayman D.T.S."/>
            <person name="Gray R."/>
            <person name="Zhang J."/>
            <person name="Rogers L."/>
            <person name="Roe W.D."/>
        </authorList>
    </citation>
    <scope>NUCLEOTIDE SEQUENCE [LARGE SCALE GENOMIC DNA]</scope>
    <source>
        <strain evidence="8 9">SM868</strain>
    </source>
</reference>
<sequence>MHPTTSTHSAHINASDSPSTPVLVLQDLTVQRGDFPLCEGVMLQLYTGDICHLIGANGTGKTTLLMQLAGLLPLLEGKVLYQGQNSLPIAPVYVSHQLGIHPSLTVKQNLSFLLNLYGIEPSNAQIEAALDWVGLSGFENMGSNQLSAGQTRRVTLARLYLMTPQHTPLWLLDEPFTALDVAMVARLQQQLNSFVNAGGAVLMTSHQPVEVANKQLDLSGYLPSYSGSDDLDSDDNFASYAYDDDHYDPNNQGTL</sequence>
<dbReference type="InterPro" id="IPR003439">
    <property type="entry name" value="ABC_transporter-like_ATP-bd"/>
</dbReference>
<dbReference type="PROSITE" id="PS50893">
    <property type="entry name" value="ABC_TRANSPORTER_2"/>
    <property type="match status" value="1"/>
</dbReference>
<evidence type="ECO:0000256" key="2">
    <source>
        <dbReference type="ARBA" id="ARBA00022741"/>
    </source>
</evidence>